<dbReference type="AlphaFoldDB" id="A0A7W7GYY0"/>
<keyword evidence="2" id="KW-0808">Transferase</keyword>
<dbReference type="Gene3D" id="3.40.630.30">
    <property type="match status" value="1"/>
</dbReference>
<dbReference type="InterPro" id="IPR000182">
    <property type="entry name" value="GNAT_dom"/>
</dbReference>
<evidence type="ECO:0000259" key="1">
    <source>
        <dbReference type="PROSITE" id="PS51186"/>
    </source>
</evidence>
<keyword evidence="3" id="KW-1185">Reference proteome</keyword>
<dbReference type="RefSeq" id="WP_185041453.1">
    <property type="nucleotide sequence ID" value="NZ_BAABFG010000005.1"/>
</dbReference>
<reference evidence="2 3" key="1">
    <citation type="submission" date="2020-08" db="EMBL/GenBank/DDBJ databases">
        <title>Sequencing the genomes of 1000 actinobacteria strains.</title>
        <authorList>
            <person name="Klenk H.-P."/>
        </authorList>
    </citation>
    <scope>NUCLEOTIDE SEQUENCE [LARGE SCALE GENOMIC DNA]</scope>
    <source>
        <strain evidence="2 3">DSM 45809</strain>
    </source>
</reference>
<dbReference type="EMBL" id="JACHNB010000001">
    <property type="protein sequence ID" value="MBB4740904.1"/>
    <property type="molecule type" value="Genomic_DNA"/>
</dbReference>
<protein>
    <submittedName>
        <fullName evidence="2">GNAT superfamily N-acetyltransferase</fullName>
    </submittedName>
</protein>
<evidence type="ECO:0000313" key="2">
    <source>
        <dbReference type="EMBL" id="MBB4740904.1"/>
    </source>
</evidence>
<dbReference type="InterPro" id="IPR016181">
    <property type="entry name" value="Acyl_CoA_acyltransferase"/>
</dbReference>
<evidence type="ECO:0000313" key="3">
    <source>
        <dbReference type="Proteomes" id="UP000546162"/>
    </source>
</evidence>
<dbReference type="Pfam" id="PF00583">
    <property type="entry name" value="Acetyltransf_1"/>
    <property type="match status" value="1"/>
</dbReference>
<comment type="caution">
    <text evidence="2">The sequence shown here is derived from an EMBL/GenBank/DDBJ whole genome shotgun (WGS) entry which is preliminary data.</text>
</comment>
<proteinExistence type="predicted"/>
<gene>
    <name evidence="2" type="ORF">BJY16_004363</name>
</gene>
<dbReference type="Proteomes" id="UP000546162">
    <property type="component" value="Unassembled WGS sequence"/>
</dbReference>
<organism evidence="2 3">
    <name type="scientific">Actinoplanes octamycinicus</name>
    <dbReference type="NCBI Taxonomy" id="135948"/>
    <lineage>
        <taxon>Bacteria</taxon>
        <taxon>Bacillati</taxon>
        <taxon>Actinomycetota</taxon>
        <taxon>Actinomycetes</taxon>
        <taxon>Micromonosporales</taxon>
        <taxon>Micromonosporaceae</taxon>
        <taxon>Actinoplanes</taxon>
    </lineage>
</organism>
<dbReference type="PANTHER" id="PTHR13170:SF16">
    <property type="entry name" value="PROTEIN O-GLCNACASE"/>
    <property type="match status" value="1"/>
</dbReference>
<dbReference type="SUPFAM" id="SSF55729">
    <property type="entry name" value="Acyl-CoA N-acyltransferases (Nat)"/>
    <property type="match status" value="1"/>
</dbReference>
<sequence length="201" mass="22035">MPEIRPYRPADRAAVYDICVRTADAGADARGQYSTDDLMGDLFAGPYVHLEPELAFVLDDGGDAVGYVVGTADTPGFVKRYREEWIPLVGDKYPAPPPPPRTAEQDMVALHFWPERMIVPELADWPAHLHIDLLPPYQGRGFGRRLIAAFGRAAAAAGAPRVHLGMLTANVRARGFYDRIGFTELPVPDPGPLTYLGKDLP</sequence>
<dbReference type="PROSITE" id="PS51186">
    <property type="entry name" value="GNAT"/>
    <property type="match status" value="1"/>
</dbReference>
<dbReference type="PANTHER" id="PTHR13170">
    <property type="entry name" value="O-GLCNACASE"/>
    <property type="match status" value="1"/>
</dbReference>
<name>A0A7W7GYY0_9ACTN</name>
<accession>A0A7W7GYY0</accession>
<feature type="domain" description="N-acetyltransferase" evidence="1">
    <location>
        <begin position="2"/>
        <end position="201"/>
    </location>
</feature>
<dbReference type="InterPro" id="IPR051822">
    <property type="entry name" value="Glycosyl_Hydrolase_84"/>
</dbReference>
<dbReference type="GO" id="GO:0016747">
    <property type="term" value="F:acyltransferase activity, transferring groups other than amino-acyl groups"/>
    <property type="evidence" value="ECO:0007669"/>
    <property type="project" value="InterPro"/>
</dbReference>